<dbReference type="GO" id="GO:0040029">
    <property type="term" value="P:epigenetic regulation of gene expression"/>
    <property type="evidence" value="ECO:0007669"/>
    <property type="project" value="TreeGrafter"/>
</dbReference>
<gene>
    <name evidence="3" type="ORF">E4T21_09790</name>
</gene>
<accession>A0A5C1NKW8</accession>
<evidence type="ECO:0000313" key="3">
    <source>
        <dbReference type="EMBL" id="QEM84014.1"/>
    </source>
</evidence>
<dbReference type="PANTHER" id="PTHR10625:SF10">
    <property type="entry name" value="HISTONE DEACETYLASE HDAC1"/>
    <property type="match status" value="1"/>
</dbReference>
<evidence type="ECO:0000313" key="4">
    <source>
        <dbReference type="Proteomes" id="UP000324285"/>
    </source>
</evidence>
<dbReference type="Pfam" id="PF00850">
    <property type="entry name" value="Hist_deacetyl"/>
    <property type="match status" value="1"/>
</dbReference>
<dbReference type="PRINTS" id="PR01270">
    <property type="entry name" value="HDASUPER"/>
</dbReference>
<evidence type="ECO:0000259" key="2">
    <source>
        <dbReference type="Pfam" id="PF00850"/>
    </source>
</evidence>
<dbReference type="KEGG" id="hbh:E4T21_09790"/>
<dbReference type="InterPro" id="IPR000286">
    <property type="entry name" value="HDACs"/>
</dbReference>
<dbReference type="InterPro" id="IPR023696">
    <property type="entry name" value="Ureohydrolase_dom_sf"/>
</dbReference>
<reference evidence="3" key="1">
    <citation type="submission" date="2021-02" db="EMBL/GenBank/DDBJ databases">
        <title>Strain Y2R2, a novel species of the genus Halomonas.</title>
        <authorList>
            <person name="Huang H."/>
        </authorList>
    </citation>
    <scope>NUCLEOTIDE SEQUENCE</scope>
    <source>
        <strain evidence="3">Y2R2</strain>
    </source>
</reference>
<dbReference type="Gene3D" id="3.40.800.20">
    <property type="entry name" value="Histone deacetylase domain"/>
    <property type="match status" value="1"/>
</dbReference>
<dbReference type="CDD" id="cd09996">
    <property type="entry name" value="HDAC_classII_1"/>
    <property type="match status" value="1"/>
</dbReference>
<dbReference type="InterPro" id="IPR037138">
    <property type="entry name" value="His_deacetylse_dom_sf"/>
</dbReference>
<dbReference type="SUPFAM" id="SSF52768">
    <property type="entry name" value="Arginase/deacetylase"/>
    <property type="match status" value="1"/>
</dbReference>
<dbReference type="PANTHER" id="PTHR10625">
    <property type="entry name" value="HISTONE DEACETYLASE HDAC1-RELATED"/>
    <property type="match status" value="1"/>
</dbReference>
<dbReference type="InterPro" id="IPR023801">
    <property type="entry name" value="His_deacetylse_dom"/>
</dbReference>
<sequence length="371" mass="40140">MRKSVLFYDERTMWHNPGQTALIFPVGQWVQPMPSSPNVESPESKRRIKNLMDVSGLIGKVEVRSAPSASREEALAVHPAHYLDCLKTLSDNGGGFMSETSPVGPRSYEIALLSAGLAKAAVEAVYKREVDNAYSLSRPPGHHCLPDEAMGACCLANIPIAIESAKKHLGVGKVAVVDWDVHHGNGTQAIYYGRPDVLTISIHQDGCFPPGYSGLEDTGEGDAVGTNINIPLMPGSGGAAYLEALEKVVVPALERFEPELIIIANGVDANGVDPLARMMLHSDDYRSMTRIMRETAERICGGRLAVVHEGGYAEAYTPYCGLAIMEELCGWRTDVTDPGLNFIKAQQSPERHLELQKDVIANVAKTHGLAQ</sequence>
<dbReference type="OrthoDB" id="9808367at2"/>
<comment type="similarity">
    <text evidence="1">Belongs to the histone deacetylase family.</text>
</comment>
<dbReference type="EMBL" id="CP038437">
    <property type="protein sequence ID" value="QEM84014.1"/>
    <property type="molecule type" value="Genomic_DNA"/>
</dbReference>
<proteinExistence type="inferred from homology"/>
<organism evidence="3 4">
    <name type="scientific">Halomonas binhaiensis</name>
    <dbReference type="NCBI Taxonomy" id="2562282"/>
    <lineage>
        <taxon>Bacteria</taxon>
        <taxon>Pseudomonadati</taxon>
        <taxon>Pseudomonadota</taxon>
        <taxon>Gammaproteobacteria</taxon>
        <taxon>Oceanospirillales</taxon>
        <taxon>Halomonadaceae</taxon>
        <taxon>Halomonas</taxon>
    </lineage>
</organism>
<feature type="domain" description="Histone deacetylase" evidence="2">
    <location>
        <begin position="40"/>
        <end position="325"/>
    </location>
</feature>
<dbReference type="GO" id="GO:0004407">
    <property type="term" value="F:histone deacetylase activity"/>
    <property type="evidence" value="ECO:0007669"/>
    <property type="project" value="TreeGrafter"/>
</dbReference>
<dbReference type="AlphaFoldDB" id="A0A5C1NKW8"/>
<protein>
    <submittedName>
        <fullName evidence="3">Class II histone deacetylase</fullName>
    </submittedName>
</protein>
<keyword evidence="4" id="KW-1185">Reference proteome</keyword>
<dbReference type="Proteomes" id="UP000324285">
    <property type="component" value="Chromosome"/>
</dbReference>
<evidence type="ECO:0000256" key="1">
    <source>
        <dbReference type="ARBA" id="ARBA00005947"/>
    </source>
</evidence>
<name>A0A5C1NKW8_9GAMM</name>